<dbReference type="AlphaFoldDB" id="A0A543AJ90"/>
<dbReference type="GO" id="GO:0016226">
    <property type="term" value="P:iron-sulfur cluster assembly"/>
    <property type="evidence" value="ECO:0007669"/>
    <property type="project" value="InterPro"/>
</dbReference>
<dbReference type="InterPro" id="IPR000825">
    <property type="entry name" value="SUF_FeS_clus_asmbl_SufBD_core"/>
</dbReference>
<protein>
    <submittedName>
        <fullName evidence="3">Fe-S cluster assembly protein SufD</fullName>
    </submittedName>
</protein>
<comment type="caution">
    <text evidence="3">The sequence shown here is derived from an EMBL/GenBank/DDBJ whole genome shotgun (WGS) entry which is preliminary data.</text>
</comment>
<evidence type="ECO:0000313" key="3">
    <source>
        <dbReference type="EMBL" id="TQL72643.1"/>
    </source>
</evidence>
<dbReference type="PANTHER" id="PTHR43575">
    <property type="entry name" value="PROTEIN ABCI7, CHLOROPLASTIC"/>
    <property type="match status" value="1"/>
</dbReference>
<evidence type="ECO:0000259" key="2">
    <source>
        <dbReference type="Pfam" id="PF01458"/>
    </source>
</evidence>
<dbReference type="SUPFAM" id="SSF101960">
    <property type="entry name" value="Stabilizer of iron transporter SufD"/>
    <property type="match status" value="1"/>
</dbReference>
<feature type="domain" description="SUF system FeS cluster assembly SufBD core" evidence="2">
    <location>
        <begin position="165"/>
        <end position="388"/>
    </location>
</feature>
<dbReference type="InterPro" id="IPR011542">
    <property type="entry name" value="SUF_FeS_clus_asmbl_SufD"/>
</dbReference>
<dbReference type="InterPro" id="IPR055346">
    <property type="entry name" value="Fe-S_cluster_assembly_SufBD"/>
</dbReference>
<reference evidence="3 4" key="1">
    <citation type="submission" date="2019-06" db="EMBL/GenBank/DDBJ databases">
        <title>Sequencing the genomes of 1000 actinobacteria strains.</title>
        <authorList>
            <person name="Klenk H.-P."/>
        </authorList>
    </citation>
    <scope>NUCLEOTIDE SEQUENCE [LARGE SCALE GENOMIC DNA]</scope>
    <source>
        <strain evidence="3 4">DSM 24083</strain>
    </source>
</reference>
<dbReference type="NCBIfam" id="TIGR01981">
    <property type="entry name" value="sufD"/>
    <property type="match status" value="1"/>
</dbReference>
<comment type="similarity">
    <text evidence="1">Belongs to the iron-sulfur cluster assembly SufBD family.</text>
</comment>
<keyword evidence="4" id="KW-1185">Reference proteome</keyword>
<dbReference type="PANTHER" id="PTHR43575:SF1">
    <property type="entry name" value="PROTEIN ABCI7, CHLOROPLASTIC"/>
    <property type="match status" value="1"/>
</dbReference>
<dbReference type="EMBL" id="VFOU01000002">
    <property type="protein sequence ID" value="TQL72643.1"/>
    <property type="molecule type" value="Genomic_DNA"/>
</dbReference>
<evidence type="ECO:0000256" key="1">
    <source>
        <dbReference type="ARBA" id="ARBA00043967"/>
    </source>
</evidence>
<dbReference type="InterPro" id="IPR037284">
    <property type="entry name" value="SUF_FeS_clus_asmbl_SufBD_sf"/>
</dbReference>
<proteinExistence type="inferred from homology"/>
<gene>
    <name evidence="3" type="ORF">FB556_1309</name>
</gene>
<sequence>MANTDATTLDDGPALLIPGMGEEGETLVVKQAAGQQSETEEVKFGTSRADRATSFNLADFPVLTGEEEDWRFTPLHRLAGLHLPDGDDALLTGVEPKVSVTEHEGVTIETVGRDDTRLGSFMVPDDRTSAAAWASFTEATVITVADNLEIDSPITVSVEGNSTDPAAQHIYVAVGANAHVNLVINQTGKATVSQNIEFAVGEGANVNVTSIQAWDDETVHVGSQQASLGKDSTFKHVVITYGGSLVRLTPITRFAGEGATTNMYGLYFADAGQHLEHRIFIDHSTNNCTSDALYKGALQGKGARTVWVGDVLIRGNTSGTDSYEKNENLLLSEGAQADSIPNLEIETGIIDSGGHASSVGRFDEQQLFYLMARGIPEPLARKLIVRGFLNEIIQKIGIEEVETAVTEVMEDEIADLEL</sequence>
<name>A0A543AJ90_9MICC</name>
<accession>A0A543AJ90</accession>
<evidence type="ECO:0000313" key="4">
    <source>
        <dbReference type="Proteomes" id="UP000319746"/>
    </source>
</evidence>
<dbReference type="Pfam" id="PF01458">
    <property type="entry name" value="SUFBD_core"/>
    <property type="match status" value="1"/>
</dbReference>
<organism evidence="3 4">
    <name type="scientific">Enteractinococcus coprophilus</name>
    <dbReference type="NCBI Taxonomy" id="1027633"/>
    <lineage>
        <taxon>Bacteria</taxon>
        <taxon>Bacillati</taxon>
        <taxon>Actinomycetota</taxon>
        <taxon>Actinomycetes</taxon>
        <taxon>Micrococcales</taxon>
        <taxon>Micrococcaceae</taxon>
    </lineage>
</organism>
<dbReference type="Proteomes" id="UP000319746">
    <property type="component" value="Unassembled WGS sequence"/>
</dbReference>